<evidence type="ECO:0000313" key="2">
    <source>
        <dbReference type="EMBL" id="RJF53294.1"/>
    </source>
</evidence>
<dbReference type="Pfam" id="PF00419">
    <property type="entry name" value="Fimbrial"/>
    <property type="match status" value="1"/>
</dbReference>
<comment type="caution">
    <text evidence="2">The sequence shown here is derived from an EMBL/GenBank/DDBJ whole genome shotgun (WGS) entry which is preliminary data.</text>
</comment>
<name>A0AA92X0N1_9GAMM</name>
<dbReference type="PANTHER" id="PTHR33420:SF9">
    <property type="entry name" value="MINOR FIMBRIAL SUBUNIT"/>
    <property type="match status" value="1"/>
</dbReference>
<dbReference type="GO" id="GO:0009289">
    <property type="term" value="C:pilus"/>
    <property type="evidence" value="ECO:0007669"/>
    <property type="project" value="InterPro"/>
</dbReference>
<reference evidence="2 3" key="1">
    <citation type="submission" date="2018-09" db="EMBL/GenBank/DDBJ databases">
        <title>Draft genome of a novel serratia sp. strain with antifungal activity.</title>
        <authorList>
            <person name="Dichmann S.I."/>
            <person name="Park B.P."/>
            <person name="Pathiraja D."/>
            <person name="Choi I.-G."/>
            <person name="Stougaard P."/>
            <person name="Hennessy R.C."/>
        </authorList>
    </citation>
    <scope>NUCLEOTIDE SEQUENCE [LARGE SCALE GENOMIC DNA]</scope>
    <source>
        <strain evidence="2 3">S40</strain>
    </source>
</reference>
<sequence>MQTQKKWKLLPAALSLILGGLSITPVEANNMRLFGALVAEPCALLPGDENISLDFGTVVEKYLYLNQRTHGKPFQLHLTGCDVQPGSGVTLTFSGSPNVALPGLLALDGGSQAAGIAIGMETVAGKMLPFNEVSEVFPLTPGDNVITLQAYVQGEPDALNNQRIRRGNFSAVATFSLTYP</sequence>
<dbReference type="InterPro" id="IPR036937">
    <property type="entry name" value="Adhesion_dom_fimbrial_sf"/>
</dbReference>
<dbReference type="Proteomes" id="UP000284338">
    <property type="component" value="Unassembled WGS sequence"/>
</dbReference>
<dbReference type="Gene3D" id="2.60.40.1090">
    <property type="entry name" value="Fimbrial-type adhesion domain"/>
    <property type="match status" value="1"/>
</dbReference>
<keyword evidence="3" id="KW-1185">Reference proteome</keyword>
<dbReference type="InterPro" id="IPR050263">
    <property type="entry name" value="Bact_Fimbrial_Adh_Pro"/>
</dbReference>
<evidence type="ECO:0000313" key="3">
    <source>
        <dbReference type="Proteomes" id="UP000284338"/>
    </source>
</evidence>
<dbReference type="SUPFAM" id="SSF49401">
    <property type="entry name" value="Bacterial adhesins"/>
    <property type="match status" value="1"/>
</dbReference>
<gene>
    <name evidence="2" type="ORF">D4100_22700</name>
</gene>
<dbReference type="InterPro" id="IPR008966">
    <property type="entry name" value="Adhesion_dom_sf"/>
</dbReference>
<feature type="domain" description="Fimbrial-type adhesion" evidence="1">
    <location>
        <begin position="35"/>
        <end position="179"/>
    </location>
</feature>
<dbReference type="InterPro" id="IPR000259">
    <property type="entry name" value="Adhesion_dom_fimbrial"/>
</dbReference>
<organism evidence="2 3">
    <name type="scientific">Serratia inhibens</name>
    <dbReference type="NCBI Taxonomy" id="2338073"/>
    <lineage>
        <taxon>Bacteria</taxon>
        <taxon>Pseudomonadati</taxon>
        <taxon>Pseudomonadota</taxon>
        <taxon>Gammaproteobacteria</taxon>
        <taxon>Enterobacterales</taxon>
        <taxon>Yersiniaceae</taxon>
        <taxon>Serratia</taxon>
    </lineage>
</organism>
<proteinExistence type="predicted"/>
<dbReference type="GO" id="GO:0043709">
    <property type="term" value="P:cell adhesion involved in single-species biofilm formation"/>
    <property type="evidence" value="ECO:0007669"/>
    <property type="project" value="TreeGrafter"/>
</dbReference>
<evidence type="ECO:0000259" key="1">
    <source>
        <dbReference type="Pfam" id="PF00419"/>
    </source>
</evidence>
<dbReference type="EMBL" id="QYYG01000010">
    <property type="protein sequence ID" value="RJF53294.1"/>
    <property type="molecule type" value="Genomic_DNA"/>
</dbReference>
<dbReference type="PANTHER" id="PTHR33420">
    <property type="entry name" value="FIMBRIAL SUBUNIT ELFA-RELATED"/>
    <property type="match status" value="1"/>
</dbReference>
<protein>
    <submittedName>
        <fullName evidence="2">Type 1 fimbrial protein</fullName>
    </submittedName>
</protein>
<dbReference type="AlphaFoldDB" id="A0AA92X0N1"/>
<dbReference type="RefSeq" id="WP_119805299.1">
    <property type="nucleotide sequence ID" value="NZ_QYYG01000010.1"/>
</dbReference>
<accession>A0AA92X0N1</accession>